<dbReference type="PROSITE" id="PS50011">
    <property type="entry name" value="PROTEIN_KINASE_DOM"/>
    <property type="match status" value="1"/>
</dbReference>
<dbReference type="Gene3D" id="1.10.510.10">
    <property type="entry name" value="Transferase(Phosphotransferase) domain 1"/>
    <property type="match status" value="1"/>
</dbReference>
<keyword evidence="10" id="KW-1185">Reference proteome</keyword>
<evidence type="ECO:0000256" key="7">
    <source>
        <dbReference type="RuleBase" id="RU000304"/>
    </source>
</evidence>
<evidence type="ECO:0000313" key="9">
    <source>
        <dbReference type="EMBL" id="GMR51244.1"/>
    </source>
</evidence>
<evidence type="ECO:0000256" key="3">
    <source>
        <dbReference type="ARBA" id="ARBA00022777"/>
    </source>
</evidence>
<dbReference type="SMART" id="SM00220">
    <property type="entry name" value="S_TKc"/>
    <property type="match status" value="1"/>
</dbReference>
<feature type="binding site" evidence="6">
    <location>
        <position position="44"/>
    </location>
    <ligand>
        <name>ATP</name>
        <dbReference type="ChEBI" id="CHEBI:30616"/>
    </ligand>
</feature>
<evidence type="ECO:0000256" key="5">
    <source>
        <dbReference type="ARBA" id="ARBA00037982"/>
    </source>
</evidence>
<dbReference type="Proteomes" id="UP001328107">
    <property type="component" value="Unassembled WGS sequence"/>
</dbReference>
<dbReference type="GO" id="GO:0005634">
    <property type="term" value="C:nucleus"/>
    <property type="evidence" value="ECO:0007669"/>
    <property type="project" value="TreeGrafter"/>
</dbReference>
<dbReference type="PANTHER" id="PTHR11042">
    <property type="entry name" value="EUKARYOTIC TRANSLATION INITIATION FACTOR 2-ALPHA KINASE EIF2-ALPHA KINASE -RELATED"/>
    <property type="match status" value="1"/>
</dbReference>
<evidence type="ECO:0000256" key="2">
    <source>
        <dbReference type="ARBA" id="ARBA00022741"/>
    </source>
</evidence>
<dbReference type="Gene3D" id="3.30.200.20">
    <property type="entry name" value="Phosphorylase Kinase, domain 1"/>
    <property type="match status" value="1"/>
</dbReference>
<dbReference type="PANTHER" id="PTHR11042:SF91">
    <property type="entry name" value="EUKARYOTIC TRANSLATION INITIATION FACTOR 2-ALPHA KINASE"/>
    <property type="match status" value="1"/>
</dbReference>
<dbReference type="PROSITE" id="PS00108">
    <property type="entry name" value="PROTEIN_KINASE_ST"/>
    <property type="match status" value="1"/>
</dbReference>
<proteinExistence type="inferred from homology"/>
<keyword evidence="2 6" id="KW-0547">Nucleotide-binding</keyword>
<gene>
    <name evidence="9" type="ORF">PMAYCL1PPCAC_21439</name>
</gene>
<dbReference type="GO" id="GO:0004694">
    <property type="term" value="F:eukaryotic translation initiation factor 2alpha kinase activity"/>
    <property type="evidence" value="ECO:0007669"/>
    <property type="project" value="TreeGrafter"/>
</dbReference>
<dbReference type="Pfam" id="PF00069">
    <property type="entry name" value="Pkinase"/>
    <property type="match status" value="1"/>
</dbReference>
<feature type="non-terminal residue" evidence="9">
    <location>
        <position position="265"/>
    </location>
</feature>
<feature type="domain" description="Protein kinase" evidence="8">
    <location>
        <begin position="15"/>
        <end position="265"/>
    </location>
</feature>
<comment type="similarity">
    <text evidence="5">Belongs to the protein kinase superfamily. Ser/Thr protein kinase family. GCN2 subfamily.</text>
</comment>
<dbReference type="InterPro" id="IPR008271">
    <property type="entry name" value="Ser/Thr_kinase_AS"/>
</dbReference>
<evidence type="ECO:0000259" key="8">
    <source>
        <dbReference type="PROSITE" id="PS50011"/>
    </source>
</evidence>
<dbReference type="InterPro" id="IPR050339">
    <property type="entry name" value="CC_SR_Kinase"/>
</dbReference>
<reference evidence="10" key="1">
    <citation type="submission" date="2022-10" db="EMBL/GenBank/DDBJ databases">
        <title>Genome assembly of Pristionchus species.</title>
        <authorList>
            <person name="Yoshida K."/>
            <person name="Sommer R.J."/>
        </authorList>
    </citation>
    <scope>NUCLEOTIDE SEQUENCE [LARGE SCALE GENOMIC DNA]</scope>
    <source>
        <strain evidence="10">RS5460</strain>
    </source>
</reference>
<dbReference type="PROSITE" id="PS00107">
    <property type="entry name" value="PROTEIN_KINASE_ATP"/>
    <property type="match status" value="1"/>
</dbReference>
<evidence type="ECO:0000256" key="6">
    <source>
        <dbReference type="PROSITE-ProRule" id="PRU10141"/>
    </source>
</evidence>
<dbReference type="SUPFAM" id="SSF56112">
    <property type="entry name" value="Protein kinase-like (PK-like)"/>
    <property type="match status" value="1"/>
</dbReference>
<keyword evidence="4 6" id="KW-0067">ATP-binding</keyword>
<name>A0AAN5CV97_9BILA</name>
<accession>A0AAN5CV97</accession>
<sequence length="265" mass="30666">MAIRFCENPRSIRKYRLGKLLGKGSYGVVLAATHEDTEEIYALKLIRVSRNDEENARKEVSRMEMLKHENIVQCKGWWFEKTSSGYQQYAASSFVLDEMDLDEDEKDKMREDIDAVLSRGTVHKLLYIKMELCSFGTLQERLSNNTERPIVQMIELFMQLTSAIEYLHSKKIIHRDLKPRNIVFASPDHLKVCDFGISTEIQEKGGEEVSMTRTAIGTPSYWAPEQAITLFAIRRRYASAVDIFSLGCILIEMFIYIEDKDKQMV</sequence>
<evidence type="ECO:0000256" key="4">
    <source>
        <dbReference type="ARBA" id="ARBA00022840"/>
    </source>
</evidence>
<dbReference type="InterPro" id="IPR017441">
    <property type="entry name" value="Protein_kinase_ATP_BS"/>
</dbReference>
<dbReference type="EMBL" id="BTRK01000005">
    <property type="protein sequence ID" value="GMR51244.1"/>
    <property type="molecule type" value="Genomic_DNA"/>
</dbReference>
<dbReference type="AlphaFoldDB" id="A0AAN5CV97"/>
<keyword evidence="1" id="KW-0808">Transferase</keyword>
<comment type="caution">
    <text evidence="9">The sequence shown here is derived from an EMBL/GenBank/DDBJ whole genome shotgun (WGS) entry which is preliminary data.</text>
</comment>
<keyword evidence="7" id="KW-0723">Serine/threonine-protein kinase</keyword>
<dbReference type="GO" id="GO:0005524">
    <property type="term" value="F:ATP binding"/>
    <property type="evidence" value="ECO:0007669"/>
    <property type="project" value="UniProtKB-UniRule"/>
</dbReference>
<keyword evidence="3" id="KW-0418">Kinase</keyword>
<dbReference type="InterPro" id="IPR011009">
    <property type="entry name" value="Kinase-like_dom_sf"/>
</dbReference>
<evidence type="ECO:0000313" key="10">
    <source>
        <dbReference type="Proteomes" id="UP001328107"/>
    </source>
</evidence>
<organism evidence="9 10">
    <name type="scientific">Pristionchus mayeri</name>
    <dbReference type="NCBI Taxonomy" id="1317129"/>
    <lineage>
        <taxon>Eukaryota</taxon>
        <taxon>Metazoa</taxon>
        <taxon>Ecdysozoa</taxon>
        <taxon>Nematoda</taxon>
        <taxon>Chromadorea</taxon>
        <taxon>Rhabditida</taxon>
        <taxon>Rhabditina</taxon>
        <taxon>Diplogasteromorpha</taxon>
        <taxon>Diplogasteroidea</taxon>
        <taxon>Neodiplogasteridae</taxon>
        <taxon>Pristionchus</taxon>
    </lineage>
</organism>
<protein>
    <recommendedName>
        <fullName evidence="8">Protein kinase domain-containing protein</fullName>
    </recommendedName>
</protein>
<dbReference type="GO" id="GO:0005737">
    <property type="term" value="C:cytoplasm"/>
    <property type="evidence" value="ECO:0007669"/>
    <property type="project" value="TreeGrafter"/>
</dbReference>
<dbReference type="InterPro" id="IPR000719">
    <property type="entry name" value="Prot_kinase_dom"/>
</dbReference>
<evidence type="ECO:0000256" key="1">
    <source>
        <dbReference type="ARBA" id="ARBA00022679"/>
    </source>
</evidence>